<keyword evidence="1" id="KW-1133">Transmembrane helix</keyword>
<keyword evidence="1" id="KW-0472">Membrane</keyword>
<dbReference type="Proteomes" id="UP000580250">
    <property type="component" value="Unassembled WGS sequence"/>
</dbReference>
<dbReference type="AlphaFoldDB" id="A0A6V7UG41"/>
<protein>
    <submittedName>
        <fullName evidence="2">Uncharacterized protein</fullName>
    </submittedName>
</protein>
<feature type="transmembrane region" description="Helical" evidence="1">
    <location>
        <begin position="151"/>
        <end position="170"/>
    </location>
</feature>
<reference evidence="2 3" key="1">
    <citation type="submission" date="2020-08" db="EMBL/GenBank/DDBJ databases">
        <authorList>
            <person name="Koutsovoulos G."/>
            <person name="Danchin GJ E."/>
        </authorList>
    </citation>
    <scope>NUCLEOTIDE SEQUENCE [LARGE SCALE GENOMIC DNA]</scope>
</reference>
<evidence type="ECO:0000313" key="2">
    <source>
        <dbReference type="EMBL" id="CAD2157284.1"/>
    </source>
</evidence>
<dbReference type="EMBL" id="CAJEWN010000065">
    <property type="protein sequence ID" value="CAD2157284.1"/>
    <property type="molecule type" value="Genomic_DNA"/>
</dbReference>
<feature type="transmembrane region" description="Helical" evidence="1">
    <location>
        <begin position="63"/>
        <end position="83"/>
    </location>
</feature>
<dbReference type="OrthoDB" id="5834681at2759"/>
<proteinExistence type="predicted"/>
<name>A0A6V7UG41_MELEN</name>
<dbReference type="Pfam" id="PF10316">
    <property type="entry name" value="7TM_GPCR_Srbc"/>
    <property type="match status" value="1"/>
</dbReference>
<comment type="caution">
    <text evidence="2">The sequence shown here is derived from an EMBL/GenBank/DDBJ whole genome shotgun (WGS) entry which is preliminary data.</text>
</comment>
<gene>
    <name evidence="2" type="ORF">MENT_LOCUS12569</name>
</gene>
<accession>A0A6V7UG41</accession>
<feature type="transmembrane region" description="Helical" evidence="1">
    <location>
        <begin position="108"/>
        <end position="130"/>
    </location>
</feature>
<keyword evidence="1" id="KW-0812">Transmembrane</keyword>
<feature type="transmembrane region" description="Helical" evidence="1">
    <location>
        <begin position="277"/>
        <end position="298"/>
    </location>
</feature>
<evidence type="ECO:0000256" key="1">
    <source>
        <dbReference type="SAM" id="Phobius"/>
    </source>
</evidence>
<evidence type="ECO:0000313" key="3">
    <source>
        <dbReference type="Proteomes" id="UP000580250"/>
    </source>
</evidence>
<feature type="transmembrane region" description="Helical" evidence="1">
    <location>
        <begin position="205"/>
        <end position="223"/>
    </location>
</feature>
<sequence length="342" mass="38775">MSDNSSNSSSIIFPFPDYIMYIEYVQNWITLICHFITVSTMCPILIAIKFGKGLRIKELSPGLRLFFCSHVIFSILGIPYQLYRILFWISPSHETIDNNYGNQYSPYLIFWLSMPEFVFYGAIPSVVLLLTVERCIALRITLTWVNKTYRWISLAIFMAIVGVNMLGHLLELPLFDDNPELIPICETASCTTTNWRLYFQLTSRIVLSSANVVMSIVFLLLLHQTGAAKKLKNRVILFTLFVEFALGVVPTFTAMIFNKYTSMYIGGVPNAGEKGEIVILLTAVDSALCGILYMALLLKCNASQTVVSTIHARNIERTKIEVQNTTVQRGPFLNNNFINKQN</sequence>
<dbReference type="InterPro" id="IPR019420">
    <property type="entry name" value="7TM_GPCR_serpentine_rcpt_Srbc"/>
</dbReference>
<feature type="transmembrane region" description="Helical" evidence="1">
    <location>
        <begin position="235"/>
        <end position="257"/>
    </location>
</feature>
<organism evidence="2 3">
    <name type="scientific">Meloidogyne enterolobii</name>
    <name type="common">Root-knot nematode worm</name>
    <name type="synonym">Meloidogyne mayaguensis</name>
    <dbReference type="NCBI Taxonomy" id="390850"/>
    <lineage>
        <taxon>Eukaryota</taxon>
        <taxon>Metazoa</taxon>
        <taxon>Ecdysozoa</taxon>
        <taxon>Nematoda</taxon>
        <taxon>Chromadorea</taxon>
        <taxon>Rhabditida</taxon>
        <taxon>Tylenchina</taxon>
        <taxon>Tylenchomorpha</taxon>
        <taxon>Tylenchoidea</taxon>
        <taxon>Meloidogynidae</taxon>
        <taxon>Meloidogyninae</taxon>
        <taxon>Meloidogyne</taxon>
    </lineage>
</organism>
<feature type="transmembrane region" description="Helical" evidence="1">
    <location>
        <begin position="28"/>
        <end position="51"/>
    </location>
</feature>